<feature type="transmembrane region" description="Helical" evidence="1">
    <location>
        <begin position="182"/>
        <end position="204"/>
    </location>
</feature>
<dbReference type="InterPro" id="IPR052536">
    <property type="entry name" value="ABC-4_Integral_Memb_Prot"/>
</dbReference>
<feature type="transmembrane region" description="Helical" evidence="1">
    <location>
        <begin position="417"/>
        <end position="445"/>
    </location>
</feature>
<reference evidence="2 3" key="1">
    <citation type="submission" date="2018-08" db="EMBL/GenBank/DDBJ databases">
        <title>A genome reference for cultivated species of the human gut microbiota.</title>
        <authorList>
            <person name="Zou Y."/>
            <person name="Xue W."/>
            <person name="Luo G."/>
        </authorList>
    </citation>
    <scope>NUCLEOTIDE SEQUENCE [LARGE SCALE GENOMIC DNA]</scope>
    <source>
        <strain evidence="2 3">AM42-30</strain>
    </source>
</reference>
<evidence type="ECO:0008006" key="4">
    <source>
        <dbReference type="Google" id="ProtNLM"/>
    </source>
</evidence>
<sequence length="554" mass="63777">MFVNENLLIYKVVLLVGLIVGTLFFQIVKLLVINMYSIPYKFMIEISWKAILLTIFYMSMIFGLASLKVSHVIEKMSVHELLYIEKCEKGDEDIGSKKNAITALISIIFGLLGCGIIVLSTIKQISDSWNFFAIILLMFFSYSFFYNFLKIIFLHLKNGKWKYHKKRFFISRQITSKMVPNISLFTGVTMAMTLALFAINWGIYFSNKVDERVNAVAFDVAFFNEEENTDFSSFLSFLNKKNELVNSYEYNLYTNYENSFYLETQKKIRGKFEFTISSTENDVFMSETDYVNLRSILDLKPIMLADDEYILQCTSSNVEALELYVQKKPNLKIGNSYYRIRNIYSENFMQQEVKGNGEGVLIVVPDNVINDLSFYMNVLAVKTKSNLSLVEINNMKNIDDKSYIVSKAGVRSQSASMAIYAVVPLFYLAIVIIAMICTVLSIQILSEAKKDIRSCKILTYLGMEEKEYKKILKKQLAILYFLPAVPAMLINVIIFPISVSGTVRKANGMLHIVGVWQGMKQLGITIIIFVIFLFLYYFVTYKLYLKICNKECVQ</sequence>
<feature type="transmembrane region" description="Helical" evidence="1">
    <location>
        <begin position="131"/>
        <end position="156"/>
    </location>
</feature>
<feature type="transmembrane region" description="Helical" evidence="1">
    <location>
        <begin position="99"/>
        <end position="119"/>
    </location>
</feature>
<organism evidence="2 3">
    <name type="scientific">Eubacterium ventriosum</name>
    <dbReference type="NCBI Taxonomy" id="39496"/>
    <lineage>
        <taxon>Bacteria</taxon>
        <taxon>Bacillati</taxon>
        <taxon>Bacillota</taxon>
        <taxon>Clostridia</taxon>
        <taxon>Eubacteriales</taxon>
        <taxon>Eubacteriaceae</taxon>
        <taxon>Eubacterium</taxon>
    </lineage>
</organism>
<feature type="transmembrane region" description="Helical" evidence="1">
    <location>
        <begin position="519"/>
        <end position="539"/>
    </location>
</feature>
<feature type="transmembrane region" description="Helical" evidence="1">
    <location>
        <begin position="48"/>
        <end position="67"/>
    </location>
</feature>
<gene>
    <name evidence="2" type="ORF">DW918_11575</name>
</gene>
<keyword evidence="1" id="KW-0472">Membrane</keyword>
<feature type="transmembrane region" description="Helical" evidence="1">
    <location>
        <begin position="12"/>
        <end position="36"/>
    </location>
</feature>
<feature type="transmembrane region" description="Helical" evidence="1">
    <location>
        <begin position="476"/>
        <end position="499"/>
    </location>
</feature>
<proteinExistence type="predicted"/>
<evidence type="ECO:0000313" key="2">
    <source>
        <dbReference type="EMBL" id="RHA75192.1"/>
    </source>
</evidence>
<dbReference type="PANTHER" id="PTHR46795:SF3">
    <property type="entry name" value="ABC TRANSPORTER PERMEASE"/>
    <property type="match status" value="1"/>
</dbReference>
<dbReference type="RefSeq" id="WP_118030938.1">
    <property type="nucleotide sequence ID" value="NZ_QSFV01000064.1"/>
</dbReference>
<protein>
    <recommendedName>
        <fullName evidence="4">ABC transporter permease</fullName>
    </recommendedName>
</protein>
<keyword evidence="1" id="KW-1133">Transmembrane helix</keyword>
<dbReference type="EMBL" id="QSFV01000064">
    <property type="protein sequence ID" value="RHA75192.1"/>
    <property type="molecule type" value="Genomic_DNA"/>
</dbReference>
<dbReference type="AlphaFoldDB" id="A0A413SZ23"/>
<keyword evidence="1" id="KW-0812">Transmembrane</keyword>
<name>A0A413SZ23_9FIRM</name>
<evidence type="ECO:0000256" key="1">
    <source>
        <dbReference type="SAM" id="Phobius"/>
    </source>
</evidence>
<comment type="caution">
    <text evidence="2">The sequence shown here is derived from an EMBL/GenBank/DDBJ whole genome shotgun (WGS) entry which is preliminary data.</text>
</comment>
<evidence type="ECO:0000313" key="3">
    <source>
        <dbReference type="Proteomes" id="UP000285740"/>
    </source>
</evidence>
<accession>A0A413SZ23</accession>
<dbReference type="Proteomes" id="UP000285740">
    <property type="component" value="Unassembled WGS sequence"/>
</dbReference>
<dbReference type="PANTHER" id="PTHR46795">
    <property type="entry name" value="ABC TRANSPORTER PERMEASE-RELATED-RELATED"/>
    <property type="match status" value="1"/>
</dbReference>